<dbReference type="SMART" id="SM00052">
    <property type="entry name" value="EAL"/>
    <property type="match status" value="1"/>
</dbReference>
<dbReference type="PROSITE" id="PS50883">
    <property type="entry name" value="EAL"/>
    <property type="match status" value="1"/>
</dbReference>
<dbReference type="InterPro" id="IPR001633">
    <property type="entry name" value="EAL_dom"/>
</dbReference>
<dbReference type="GO" id="GO:0071111">
    <property type="term" value="F:cyclic-guanylate-specific phosphodiesterase activity"/>
    <property type="evidence" value="ECO:0007669"/>
    <property type="project" value="InterPro"/>
</dbReference>
<dbReference type="InterPro" id="IPR050706">
    <property type="entry name" value="Cyclic-di-GMP_PDE-like"/>
</dbReference>
<proteinExistence type="predicted"/>
<keyword evidence="3" id="KW-1185">Reference proteome</keyword>
<dbReference type="EMBL" id="JACHOR010000002">
    <property type="protein sequence ID" value="MBB5746102.1"/>
    <property type="molecule type" value="Genomic_DNA"/>
</dbReference>
<organism evidence="2 3">
    <name type="scientific">Brevundimonas variabilis</name>
    <dbReference type="NCBI Taxonomy" id="74312"/>
    <lineage>
        <taxon>Bacteria</taxon>
        <taxon>Pseudomonadati</taxon>
        <taxon>Pseudomonadota</taxon>
        <taxon>Alphaproteobacteria</taxon>
        <taxon>Caulobacterales</taxon>
        <taxon>Caulobacteraceae</taxon>
        <taxon>Brevundimonas</taxon>
    </lineage>
</organism>
<dbReference type="SUPFAM" id="SSF141868">
    <property type="entry name" value="EAL domain-like"/>
    <property type="match status" value="1"/>
</dbReference>
<evidence type="ECO:0000313" key="3">
    <source>
        <dbReference type="Proteomes" id="UP000545037"/>
    </source>
</evidence>
<dbReference type="Pfam" id="PF00563">
    <property type="entry name" value="EAL"/>
    <property type="match status" value="1"/>
</dbReference>
<dbReference type="CDD" id="cd01948">
    <property type="entry name" value="EAL"/>
    <property type="match status" value="1"/>
</dbReference>
<dbReference type="RefSeq" id="WP_183213045.1">
    <property type="nucleotide sequence ID" value="NZ_JACHOR010000002.1"/>
</dbReference>
<dbReference type="Proteomes" id="UP000545037">
    <property type="component" value="Unassembled WGS sequence"/>
</dbReference>
<dbReference type="AlphaFoldDB" id="A0A7W9CJ24"/>
<reference evidence="2 3" key="1">
    <citation type="submission" date="2020-08" db="EMBL/GenBank/DDBJ databases">
        <title>Genomic Encyclopedia of Type Strains, Phase IV (KMG-IV): sequencing the most valuable type-strain genomes for metagenomic binning, comparative biology and taxonomic classification.</title>
        <authorList>
            <person name="Goeker M."/>
        </authorList>
    </citation>
    <scope>NUCLEOTIDE SEQUENCE [LARGE SCALE GENOMIC DNA]</scope>
    <source>
        <strain evidence="2 3">DSM 4737</strain>
    </source>
</reference>
<evidence type="ECO:0000259" key="1">
    <source>
        <dbReference type="PROSITE" id="PS50883"/>
    </source>
</evidence>
<dbReference type="Gene3D" id="3.20.20.450">
    <property type="entry name" value="EAL domain"/>
    <property type="match status" value="1"/>
</dbReference>
<gene>
    <name evidence="2" type="ORF">GGR13_001686</name>
</gene>
<dbReference type="PANTHER" id="PTHR33121:SF70">
    <property type="entry name" value="SIGNALING PROTEIN YKOW"/>
    <property type="match status" value="1"/>
</dbReference>
<feature type="domain" description="EAL" evidence="1">
    <location>
        <begin position="275"/>
        <end position="522"/>
    </location>
</feature>
<sequence>MSVKTRLLGLAFASSDLLLEIDGEHRIALVLGSGPSPELGLPQMQGRRLHDLLTPDSALALAATLKALRPGTRSDPIAIVMTCGDAIARHAVVSLFMLPDLAPAVSCSLRYEGPAFSCAPQAVPPVLTATALLARARAILTDESRKPGDMSVTFVDMGGLAAALATGEATDSALARIEASLQSASIDGSSAARLTTERYALLHDPKVKRDIAGDVRETARQDGLMLDVSTTEQALPDDPSPLNTLRAMRFAVESCLKDGGLQSPDAAFSASLASTLRDAETFRAIVRERRFDLHYQPIVDLHTGAVQHFEALARFSKTSTPTGVIHMAEELALIEPFDLAVAAKAIGRLRQPGAGLLKFAINISGASLANDAYVEALLQMTSADPEIRKRLIVEVTETAALADIEAANRRLSALRRVGIRACIDDFGSGSSSYDYLHGLSVDTVKIDGRFVRGIERDERSQTLVKHLIDLCGSLKLTTIAEMIETDAAASIIKGLGVTHGQGWLYGRAEPEPQTVLAQPAAARRKGVVEAWG</sequence>
<evidence type="ECO:0000313" key="2">
    <source>
        <dbReference type="EMBL" id="MBB5746102.1"/>
    </source>
</evidence>
<dbReference type="PANTHER" id="PTHR33121">
    <property type="entry name" value="CYCLIC DI-GMP PHOSPHODIESTERASE PDEF"/>
    <property type="match status" value="1"/>
</dbReference>
<comment type="caution">
    <text evidence="2">The sequence shown here is derived from an EMBL/GenBank/DDBJ whole genome shotgun (WGS) entry which is preliminary data.</text>
</comment>
<dbReference type="InterPro" id="IPR035919">
    <property type="entry name" value="EAL_sf"/>
</dbReference>
<accession>A0A7W9CJ24</accession>
<name>A0A7W9CJ24_9CAUL</name>
<protein>
    <submittedName>
        <fullName evidence="2">EAL domain-containing protein (Putative c-di-GMP-specific phosphodiesterase class I)</fullName>
    </submittedName>
</protein>